<keyword evidence="4" id="KW-0597">Phosphoprotein</keyword>
<name>A0A455SU94_9CHLR</name>
<gene>
    <name evidence="12" type="ORF">KTA_01920</name>
</gene>
<keyword evidence="5" id="KW-0808">Transferase</keyword>
<dbReference type="PANTHER" id="PTHR36203">
    <property type="entry name" value="ASCORBATE-SPECIFIC PTS SYSTEM EIIA COMPONENT"/>
    <property type="match status" value="1"/>
</dbReference>
<evidence type="ECO:0000256" key="7">
    <source>
        <dbReference type="ARBA" id="ARBA00022777"/>
    </source>
</evidence>
<feature type="domain" description="PTS EIIA type-2" evidence="11">
    <location>
        <begin position="12"/>
        <end position="155"/>
    </location>
</feature>
<dbReference type="InterPro" id="IPR051351">
    <property type="entry name" value="Ascorbate-PTS_EIIA_comp"/>
</dbReference>
<comment type="function">
    <text evidence="8">The phosphoenolpyruvate-dependent sugar phosphotransferase system (sugar PTS), a major carbohydrate active transport system, catalyzes the phosphorylation of incoming sugar substrates concomitantly with their translocation across the cell membrane. The enzyme II UlaABC PTS system is involved in ascorbate transport.</text>
</comment>
<dbReference type="Pfam" id="PF00359">
    <property type="entry name" value="PTS_EIIA_2"/>
    <property type="match status" value="1"/>
</dbReference>
<dbReference type="Gene3D" id="3.40.930.10">
    <property type="entry name" value="Mannitol-specific EII, Chain A"/>
    <property type="match status" value="1"/>
</dbReference>
<evidence type="ECO:0000256" key="10">
    <source>
        <dbReference type="ARBA" id="ARBA00042072"/>
    </source>
</evidence>
<dbReference type="PROSITE" id="PS51094">
    <property type="entry name" value="PTS_EIIA_TYPE_2"/>
    <property type="match status" value="1"/>
</dbReference>
<dbReference type="GO" id="GO:0009401">
    <property type="term" value="P:phosphoenolpyruvate-dependent sugar phosphotransferase system"/>
    <property type="evidence" value="ECO:0007669"/>
    <property type="project" value="UniProtKB-KW"/>
</dbReference>
<dbReference type="InterPro" id="IPR002178">
    <property type="entry name" value="PTS_EIIA_type-2_dom"/>
</dbReference>
<dbReference type="SUPFAM" id="SSF55804">
    <property type="entry name" value="Phoshotransferase/anion transport protein"/>
    <property type="match status" value="1"/>
</dbReference>
<dbReference type="InterPro" id="IPR016152">
    <property type="entry name" value="PTrfase/Anion_transptr"/>
</dbReference>
<protein>
    <recommendedName>
        <fullName evidence="9">Ascorbate-specific PTS system EIIA component</fullName>
    </recommendedName>
    <alternativeName>
        <fullName evidence="10">Ascorbate-specific phosphotransferase enzyme IIA component</fullName>
    </alternativeName>
</protein>
<proteinExistence type="predicted"/>
<evidence type="ECO:0000256" key="9">
    <source>
        <dbReference type="ARBA" id="ARBA00041175"/>
    </source>
</evidence>
<dbReference type="PANTHER" id="PTHR36203:SF1">
    <property type="entry name" value="ASCORBATE-SPECIFIC PTS SYSTEM EIIA COMPONENT"/>
    <property type="match status" value="1"/>
</dbReference>
<keyword evidence="6" id="KW-0598">Phosphotransferase system</keyword>
<reference evidence="12" key="1">
    <citation type="submission" date="2018-12" db="EMBL/GenBank/DDBJ databases">
        <title>Novel natural products biosynthetic potential of the class Ktedonobacteria.</title>
        <authorList>
            <person name="Zheng Y."/>
            <person name="Saitou A."/>
            <person name="Wang C.M."/>
            <person name="Toyoda A."/>
            <person name="Minakuchi Y."/>
            <person name="Sekiguchi Y."/>
            <person name="Ueda K."/>
            <person name="Takano H."/>
            <person name="Sakai Y."/>
            <person name="Yokota A."/>
            <person name="Yabe S."/>
        </authorList>
    </citation>
    <scope>NUCLEOTIDE SEQUENCE</scope>
    <source>
        <strain evidence="12">A3-2</strain>
    </source>
</reference>
<evidence type="ECO:0000256" key="1">
    <source>
        <dbReference type="ARBA" id="ARBA00004496"/>
    </source>
</evidence>
<dbReference type="AlphaFoldDB" id="A0A455SU94"/>
<evidence type="ECO:0000256" key="8">
    <source>
        <dbReference type="ARBA" id="ARBA00037387"/>
    </source>
</evidence>
<sequence length="159" mass="17167">MTSSDEPFQLKELLTPATIRLHVVASDPVEVIREAGQLLLTQGAIEERYIEAMQQALQTYGPYMVIVPGVALLHARPSDGVKRPCMSLLTLEPPVFFGNEDNDPVSIAIAFGAVDRQKHLQALTMLTQLLANEQALSAIQASTSAEEVMDIIAAASPAQ</sequence>
<dbReference type="GO" id="GO:0016301">
    <property type="term" value="F:kinase activity"/>
    <property type="evidence" value="ECO:0007669"/>
    <property type="project" value="UniProtKB-KW"/>
</dbReference>
<keyword evidence="3" id="KW-0963">Cytoplasm</keyword>
<evidence type="ECO:0000256" key="5">
    <source>
        <dbReference type="ARBA" id="ARBA00022679"/>
    </source>
</evidence>
<evidence type="ECO:0000256" key="3">
    <source>
        <dbReference type="ARBA" id="ARBA00022490"/>
    </source>
</evidence>
<keyword evidence="7" id="KW-0418">Kinase</keyword>
<evidence type="ECO:0000259" key="11">
    <source>
        <dbReference type="PROSITE" id="PS51094"/>
    </source>
</evidence>
<accession>A0A455SU94</accession>
<evidence type="ECO:0000256" key="4">
    <source>
        <dbReference type="ARBA" id="ARBA00022553"/>
    </source>
</evidence>
<organism evidence="12">
    <name type="scientific">Thermogemmatispora argillosa</name>
    <dbReference type="NCBI Taxonomy" id="2045280"/>
    <lineage>
        <taxon>Bacteria</taxon>
        <taxon>Bacillati</taxon>
        <taxon>Chloroflexota</taxon>
        <taxon>Ktedonobacteria</taxon>
        <taxon>Thermogemmatisporales</taxon>
        <taxon>Thermogemmatisporaceae</taxon>
        <taxon>Thermogemmatispora</taxon>
    </lineage>
</organism>
<comment type="subcellular location">
    <subcellularLocation>
        <location evidence="1">Cytoplasm</location>
    </subcellularLocation>
</comment>
<dbReference type="GO" id="GO:0005737">
    <property type="term" value="C:cytoplasm"/>
    <property type="evidence" value="ECO:0007669"/>
    <property type="project" value="UniProtKB-SubCell"/>
</dbReference>
<keyword evidence="2" id="KW-0813">Transport</keyword>
<dbReference type="EMBL" id="AP019377">
    <property type="protein sequence ID" value="BBH91993.1"/>
    <property type="molecule type" value="Genomic_DNA"/>
</dbReference>
<dbReference type="CDD" id="cd00211">
    <property type="entry name" value="PTS_IIA_fru"/>
    <property type="match status" value="1"/>
</dbReference>
<evidence type="ECO:0000256" key="6">
    <source>
        <dbReference type="ARBA" id="ARBA00022683"/>
    </source>
</evidence>
<evidence type="ECO:0000313" key="12">
    <source>
        <dbReference type="EMBL" id="BBH91993.1"/>
    </source>
</evidence>
<evidence type="ECO:0000256" key="2">
    <source>
        <dbReference type="ARBA" id="ARBA00022448"/>
    </source>
</evidence>